<dbReference type="KEGG" id="xdi:EZH22_30680"/>
<gene>
    <name evidence="2" type="ORF">EZH22_30680</name>
</gene>
<proteinExistence type="predicted"/>
<keyword evidence="3" id="KW-1185">Reference proteome</keyword>
<feature type="region of interest" description="Disordered" evidence="1">
    <location>
        <begin position="1"/>
        <end position="20"/>
    </location>
</feature>
<organism evidence="2 3">
    <name type="scientific">Xanthobacter dioxanivorans</name>
    <dbReference type="NCBI Taxonomy" id="2528964"/>
    <lineage>
        <taxon>Bacteria</taxon>
        <taxon>Pseudomonadati</taxon>
        <taxon>Pseudomonadota</taxon>
        <taxon>Alphaproteobacteria</taxon>
        <taxon>Hyphomicrobiales</taxon>
        <taxon>Xanthobacteraceae</taxon>
        <taxon>Xanthobacter</taxon>
    </lineage>
</organism>
<dbReference type="EMBL" id="CP063364">
    <property type="protein sequence ID" value="QRG10094.1"/>
    <property type="molecule type" value="Genomic_DNA"/>
</dbReference>
<accession>A0A974PUN5</accession>
<evidence type="ECO:0000256" key="1">
    <source>
        <dbReference type="SAM" id="MobiDB-lite"/>
    </source>
</evidence>
<dbReference type="AlphaFoldDB" id="A0A974PUN5"/>
<sequence length="84" mass="8857">MDGSTGYGPQDEDTSGVGAREVETSAVYDHLVMPLRRVVRAGAESDEAAARRALDIVGLFDPRVLAATGDVLKAVRDGQTEALL</sequence>
<dbReference type="Proteomes" id="UP000596427">
    <property type="component" value="Plasmid unnamed2"/>
</dbReference>
<dbReference type="RefSeq" id="WP_203196975.1">
    <property type="nucleotide sequence ID" value="NZ_CP063364.1"/>
</dbReference>
<keyword evidence="2" id="KW-0614">Plasmid</keyword>
<evidence type="ECO:0000313" key="2">
    <source>
        <dbReference type="EMBL" id="QRG10094.1"/>
    </source>
</evidence>
<reference evidence="2 3" key="1">
    <citation type="submission" date="2020-10" db="EMBL/GenBank/DDBJ databases">
        <title>Degradation of 1,4-Dioxane by Xanthobacter sp. YN2, via a Novel Group-2 Soluble Di-Iron Monooxygenase.</title>
        <authorList>
            <person name="Ma F."/>
            <person name="Wang Y."/>
            <person name="Yang J."/>
            <person name="Guo H."/>
            <person name="Su D."/>
            <person name="Yu L."/>
        </authorList>
    </citation>
    <scope>NUCLEOTIDE SEQUENCE [LARGE SCALE GENOMIC DNA]</scope>
    <source>
        <strain evidence="2 3">YN2</strain>
        <plasmid evidence="2 3">unnamed2</plasmid>
    </source>
</reference>
<evidence type="ECO:0000313" key="3">
    <source>
        <dbReference type="Proteomes" id="UP000596427"/>
    </source>
</evidence>
<protein>
    <submittedName>
        <fullName evidence="2">Uncharacterized protein</fullName>
    </submittedName>
</protein>
<geneLocation type="plasmid" evidence="2 3">
    <name>unnamed2</name>
</geneLocation>
<name>A0A974PUN5_9HYPH</name>